<dbReference type="AlphaFoldDB" id="A0A183UWB8"/>
<feature type="transmembrane region" description="Helical" evidence="6">
    <location>
        <begin position="332"/>
        <end position="353"/>
    </location>
</feature>
<keyword evidence="10" id="KW-1185">Reference proteome</keyword>
<accession>A0A183UWB8</accession>
<organism evidence="10 11">
    <name type="scientific">Toxocara canis</name>
    <name type="common">Canine roundworm</name>
    <dbReference type="NCBI Taxonomy" id="6265"/>
    <lineage>
        <taxon>Eukaryota</taxon>
        <taxon>Metazoa</taxon>
        <taxon>Ecdysozoa</taxon>
        <taxon>Nematoda</taxon>
        <taxon>Chromadorea</taxon>
        <taxon>Rhabditida</taxon>
        <taxon>Spirurina</taxon>
        <taxon>Ascaridomorpha</taxon>
        <taxon>Ascaridoidea</taxon>
        <taxon>Toxocaridae</taxon>
        <taxon>Toxocara</taxon>
    </lineage>
</organism>
<feature type="transmembrane region" description="Helical" evidence="6">
    <location>
        <begin position="115"/>
        <end position="137"/>
    </location>
</feature>
<evidence type="ECO:0000256" key="1">
    <source>
        <dbReference type="ARBA" id="ARBA00004141"/>
    </source>
</evidence>
<dbReference type="Proteomes" id="UP000050794">
    <property type="component" value="Unassembled WGS sequence"/>
</dbReference>
<feature type="region of interest" description="Disordered" evidence="7">
    <location>
        <begin position="363"/>
        <end position="399"/>
    </location>
</feature>
<reference evidence="9 10" key="2">
    <citation type="submission" date="2018-11" db="EMBL/GenBank/DDBJ databases">
        <authorList>
            <consortium name="Pathogen Informatics"/>
        </authorList>
    </citation>
    <scope>NUCLEOTIDE SEQUENCE [LARGE SCALE GENOMIC DNA]</scope>
</reference>
<keyword evidence="4 6" id="KW-1133">Transmembrane helix</keyword>
<evidence type="ECO:0000313" key="10">
    <source>
        <dbReference type="Proteomes" id="UP000050794"/>
    </source>
</evidence>
<keyword evidence="5 6" id="KW-0472">Membrane</keyword>
<evidence type="ECO:0000313" key="11">
    <source>
        <dbReference type="WBParaSite" id="TCNE_0001278801-mRNA-1"/>
    </source>
</evidence>
<dbReference type="InterPro" id="IPR049452">
    <property type="entry name" value="Anoctamin_TM"/>
</dbReference>
<dbReference type="InterPro" id="IPR007632">
    <property type="entry name" value="Anoctamin"/>
</dbReference>
<reference evidence="11" key="1">
    <citation type="submission" date="2016-06" db="UniProtKB">
        <authorList>
            <consortium name="WormBaseParasite"/>
        </authorList>
    </citation>
    <scope>IDENTIFICATION</scope>
</reference>
<dbReference type="WBParaSite" id="TCNE_0001278801-mRNA-1">
    <property type="protein sequence ID" value="TCNE_0001278801-mRNA-1"/>
    <property type="gene ID" value="TCNE_0001278801"/>
</dbReference>
<feature type="domain" description="Anoctamin transmembrane" evidence="8">
    <location>
        <begin position="11"/>
        <end position="353"/>
    </location>
</feature>
<evidence type="ECO:0000256" key="2">
    <source>
        <dbReference type="ARBA" id="ARBA00009671"/>
    </source>
</evidence>
<feature type="transmembrane region" description="Helical" evidence="6">
    <location>
        <begin position="291"/>
        <end position="312"/>
    </location>
</feature>
<dbReference type="PANTHER" id="PTHR12308">
    <property type="entry name" value="ANOCTAMIN"/>
    <property type="match status" value="1"/>
</dbReference>
<evidence type="ECO:0000259" key="8">
    <source>
        <dbReference type="Pfam" id="PF04547"/>
    </source>
</evidence>
<dbReference type="EMBL" id="UYWY01021425">
    <property type="protein sequence ID" value="VDM44109.1"/>
    <property type="molecule type" value="Genomic_DNA"/>
</dbReference>
<dbReference type="Pfam" id="PF04547">
    <property type="entry name" value="Anoctamin"/>
    <property type="match status" value="1"/>
</dbReference>
<proteinExistence type="inferred from homology"/>
<dbReference type="GO" id="GO:0005886">
    <property type="term" value="C:plasma membrane"/>
    <property type="evidence" value="ECO:0007669"/>
    <property type="project" value="TreeGrafter"/>
</dbReference>
<comment type="subcellular location">
    <subcellularLocation>
        <location evidence="1 6">Membrane</location>
        <topology evidence="1 6">Multi-pass membrane protein</topology>
    </subcellularLocation>
</comment>
<feature type="transmembrane region" description="Helical" evidence="6">
    <location>
        <begin position="70"/>
        <end position="94"/>
    </location>
</feature>
<keyword evidence="3 6" id="KW-0812">Transmembrane</keyword>
<comment type="caution">
    <text evidence="6">Lacks conserved residue(s) required for the propagation of feature annotation.</text>
</comment>
<evidence type="ECO:0000256" key="4">
    <source>
        <dbReference type="ARBA" id="ARBA00022989"/>
    </source>
</evidence>
<protein>
    <recommendedName>
        <fullName evidence="6">Anoctamin</fullName>
    </recommendedName>
</protein>
<evidence type="ECO:0000256" key="7">
    <source>
        <dbReference type="SAM" id="MobiDB-lite"/>
    </source>
</evidence>
<evidence type="ECO:0000256" key="3">
    <source>
        <dbReference type="ARBA" id="ARBA00022692"/>
    </source>
</evidence>
<gene>
    <name evidence="9" type="ORF">TCNE_LOCUS12788</name>
</gene>
<dbReference type="GO" id="GO:0005254">
    <property type="term" value="F:chloride channel activity"/>
    <property type="evidence" value="ECO:0007669"/>
    <property type="project" value="TreeGrafter"/>
</dbReference>
<evidence type="ECO:0000313" key="9">
    <source>
        <dbReference type="EMBL" id="VDM44109.1"/>
    </source>
</evidence>
<comment type="similarity">
    <text evidence="2 6">Belongs to the anoctamin family.</text>
</comment>
<sequence length="427" mass="48680">MSSWHMPSKRTIFTQIWSRNRSILAYRWDVQEFVAVEPDRPEFFGTERQKDPVTGKDEWIYPFPRLLCKLVVSAVIVFLCMLVAVGSVVAVILYKLFASSQFGCARIKNFDLTCTAMVSIAPSLMNTFSTIVLGNIYENHRTDSEYNNALVVKLFVFQFVNNYTSLFYLAFIRPEYYGLQKNGLFGLGADYKDTCDYGTCGSLLALQVLSHMLIKPVPKFCKDVVLPYFLTVMKALHWNRKIAAMDEQQGASSEEEEKSVLVREWMKPALGDFTLGEYTEKMIQFGCIMMFAPLFPLAPLLALIIGLVDIRIDARRLIWFNRRPVALIANNIGIWNAVVNFIQYIAVITNTFIDGKGHMKKTKTRKDGAIKGSRRNGVAQQVRPEQPEPNSGHSRSYKESKCGLIQRPEEVALQRPVYPTFSIYPHL</sequence>
<name>A0A183UWB8_TOXCA</name>
<dbReference type="PANTHER" id="PTHR12308:SF73">
    <property type="entry name" value="ANOCTAMIN"/>
    <property type="match status" value="1"/>
</dbReference>
<evidence type="ECO:0000256" key="5">
    <source>
        <dbReference type="ARBA" id="ARBA00023136"/>
    </source>
</evidence>
<feature type="transmembrane region" description="Helical" evidence="6">
    <location>
        <begin position="149"/>
        <end position="171"/>
    </location>
</feature>
<evidence type="ECO:0000256" key="6">
    <source>
        <dbReference type="RuleBase" id="RU280814"/>
    </source>
</evidence>